<name>A0A8D8M9N5_9HEMI</name>
<feature type="region of interest" description="Disordered" evidence="1">
    <location>
        <begin position="1"/>
        <end position="40"/>
    </location>
</feature>
<dbReference type="EMBL" id="HBUF01047790">
    <property type="protein sequence ID" value="CAG6620455.1"/>
    <property type="molecule type" value="Transcribed_RNA"/>
</dbReference>
<protein>
    <submittedName>
        <fullName evidence="2">Uncharacterized protein</fullName>
    </submittedName>
</protein>
<evidence type="ECO:0000313" key="2">
    <source>
        <dbReference type="EMBL" id="CAG6620457.1"/>
    </source>
</evidence>
<sequence length="116" mass="13282">MSTMNMILPPPNPTKRQWMTPASSRRPTDQIPTDHPPRSGVDSLLSVAVRKTPDQPVQNLPTELWNLSPHLPTLSHIISILLLLLLPFLPLNNKDLKVRGIWSPFLCRRLYLRHLL</sequence>
<feature type="compositionally biased region" description="Polar residues" evidence="1">
    <location>
        <begin position="14"/>
        <end position="25"/>
    </location>
</feature>
<organism evidence="2">
    <name type="scientific">Cacopsylla melanoneura</name>
    <dbReference type="NCBI Taxonomy" id="428564"/>
    <lineage>
        <taxon>Eukaryota</taxon>
        <taxon>Metazoa</taxon>
        <taxon>Ecdysozoa</taxon>
        <taxon>Arthropoda</taxon>
        <taxon>Hexapoda</taxon>
        <taxon>Insecta</taxon>
        <taxon>Pterygota</taxon>
        <taxon>Neoptera</taxon>
        <taxon>Paraneoptera</taxon>
        <taxon>Hemiptera</taxon>
        <taxon>Sternorrhyncha</taxon>
        <taxon>Psylloidea</taxon>
        <taxon>Psyllidae</taxon>
        <taxon>Psyllinae</taxon>
        <taxon>Cacopsylla</taxon>
    </lineage>
</organism>
<accession>A0A8D8M9N5</accession>
<evidence type="ECO:0000256" key="1">
    <source>
        <dbReference type="SAM" id="MobiDB-lite"/>
    </source>
</evidence>
<reference evidence="2" key="1">
    <citation type="submission" date="2021-05" db="EMBL/GenBank/DDBJ databases">
        <authorList>
            <person name="Alioto T."/>
            <person name="Alioto T."/>
            <person name="Gomez Garrido J."/>
        </authorList>
    </citation>
    <scope>NUCLEOTIDE SEQUENCE</scope>
</reference>
<dbReference type="EMBL" id="HBUF01047791">
    <property type="protein sequence ID" value="CAG6620457.1"/>
    <property type="molecule type" value="Transcribed_RNA"/>
</dbReference>
<proteinExistence type="predicted"/>
<dbReference type="AlphaFoldDB" id="A0A8D8M9N5"/>